<dbReference type="PROSITE" id="PS50041">
    <property type="entry name" value="C_TYPE_LECTIN_2"/>
    <property type="match status" value="1"/>
</dbReference>
<organism evidence="4 5">
    <name type="scientific">Pleurodeles waltl</name>
    <name type="common">Iberian ribbed newt</name>
    <dbReference type="NCBI Taxonomy" id="8319"/>
    <lineage>
        <taxon>Eukaryota</taxon>
        <taxon>Metazoa</taxon>
        <taxon>Chordata</taxon>
        <taxon>Craniata</taxon>
        <taxon>Vertebrata</taxon>
        <taxon>Euteleostomi</taxon>
        <taxon>Amphibia</taxon>
        <taxon>Batrachia</taxon>
        <taxon>Caudata</taxon>
        <taxon>Salamandroidea</taxon>
        <taxon>Salamandridae</taxon>
        <taxon>Pleurodelinae</taxon>
        <taxon>Pleurodeles</taxon>
    </lineage>
</organism>
<feature type="domain" description="C-type lectin" evidence="3">
    <location>
        <begin position="51"/>
        <end position="125"/>
    </location>
</feature>
<comment type="subcellular location">
    <subcellularLocation>
        <location evidence="1">Cell membrane</location>
        <topology evidence="1">Single-pass type II membrane protein</topology>
    </subcellularLocation>
</comment>
<evidence type="ECO:0000313" key="4">
    <source>
        <dbReference type="EMBL" id="KAJ1195693.1"/>
    </source>
</evidence>
<protein>
    <recommendedName>
        <fullName evidence="3">C-type lectin domain-containing protein</fullName>
    </recommendedName>
</protein>
<feature type="chain" id="PRO_5043372746" description="C-type lectin domain-containing protein" evidence="2">
    <location>
        <begin position="25"/>
        <end position="125"/>
    </location>
</feature>
<dbReference type="AlphaFoldDB" id="A0AAV7V2M7"/>
<dbReference type="SUPFAM" id="SSF56436">
    <property type="entry name" value="C-type lectin-like"/>
    <property type="match status" value="1"/>
</dbReference>
<dbReference type="InterPro" id="IPR001304">
    <property type="entry name" value="C-type_lectin-like"/>
</dbReference>
<feature type="non-terminal residue" evidence="4">
    <location>
        <position position="1"/>
    </location>
</feature>
<gene>
    <name evidence="4" type="ORF">NDU88_004961</name>
</gene>
<proteinExistence type="predicted"/>
<dbReference type="PANTHER" id="PTHR45710">
    <property type="entry name" value="C-TYPE LECTIN DOMAIN-CONTAINING PROTEIN 180"/>
    <property type="match status" value="1"/>
</dbReference>
<name>A0AAV7V2M7_PLEWA</name>
<dbReference type="EMBL" id="JANPWB010000004">
    <property type="protein sequence ID" value="KAJ1195693.1"/>
    <property type="molecule type" value="Genomic_DNA"/>
</dbReference>
<dbReference type="InterPro" id="IPR050828">
    <property type="entry name" value="C-type_lectin/matrix_domain"/>
</dbReference>
<keyword evidence="2" id="KW-0732">Signal</keyword>
<evidence type="ECO:0000256" key="1">
    <source>
        <dbReference type="ARBA" id="ARBA00004401"/>
    </source>
</evidence>
<feature type="non-terminal residue" evidence="4">
    <location>
        <position position="125"/>
    </location>
</feature>
<evidence type="ECO:0000259" key="3">
    <source>
        <dbReference type="PROSITE" id="PS50041"/>
    </source>
</evidence>
<keyword evidence="5" id="KW-1185">Reference proteome</keyword>
<dbReference type="InterPro" id="IPR016187">
    <property type="entry name" value="CTDL_fold"/>
</dbReference>
<feature type="signal peptide" evidence="2">
    <location>
        <begin position="1"/>
        <end position="24"/>
    </location>
</feature>
<evidence type="ECO:0000313" key="5">
    <source>
        <dbReference type="Proteomes" id="UP001066276"/>
    </source>
</evidence>
<dbReference type="Gene3D" id="3.10.100.10">
    <property type="entry name" value="Mannose-Binding Protein A, subunit A"/>
    <property type="match status" value="1"/>
</dbReference>
<sequence length="125" mass="14185">TSSRVLLVLCALCALLLLLVVTLAALTGHYSSQDTPVLSRLETCPMNWLYIRLRCYYFSTTFKEEKDWDESQTFCSSHKGSLALFDTQEELNFLMDFSGAHHVWVGLRKREDGIHWANGTTCSSS</sequence>
<dbReference type="InterPro" id="IPR016186">
    <property type="entry name" value="C-type_lectin-like/link_sf"/>
</dbReference>
<dbReference type="GO" id="GO:0005886">
    <property type="term" value="C:plasma membrane"/>
    <property type="evidence" value="ECO:0007669"/>
    <property type="project" value="UniProtKB-SubCell"/>
</dbReference>
<dbReference type="Pfam" id="PF00059">
    <property type="entry name" value="Lectin_C"/>
    <property type="match status" value="1"/>
</dbReference>
<reference evidence="4" key="1">
    <citation type="journal article" date="2022" name="bioRxiv">
        <title>Sequencing and chromosome-scale assembly of the giantPleurodeles waltlgenome.</title>
        <authorList>
            <person name="Brown T."/>
            <person name="Elewa A."/>
            <person name="Iarovenko S."/>
            <person name="Subramanian E."/>
            <person name="Araus A.J."/>
            <person name="Petzold A."/>
            <person name="Susuki M."/>
            <person name="Suzuki K.-i.T."/>
            <person name="Hayashi T."/>
            <person name="Toyoda A."/>
            <person name="Oliveira C."/>
            <person name="Osipova E."/>
            <person name="Leigh N.D."/>
            <person name="Simon A."/>
            <person name="Yun M.H."/>
        </authorList>
    </citation>
    <scope>NUCLEOTIDE SEQUENCE</scope>
    <source>
        <strain evidence="4">20211129_DDA</strain>
        <tissue evidence="4">Liver</tissue>
    </source>
</reference>
<dbReference type="PANTHER" id="PTHR45710:SF8">
    <property type="entry name" value="RERATING FAMILY MEMBER 4"/>
    <property type="match status" value="1"/>
</dbReference>
<evidence type="ECO:0000256" key="2">
    <source>
        <dbReference type="SAM" id="SignalP"/>
    </source>
</evidence>
<comment type="caution">
    <text evidence="4">The sequence shown here is derived from an EMBL/GenBank/DDBJ whole genome shotgun (WGS) entry which is preliminary data.</text>
</comment>
<accession>A0AAV7V2M7</accession>
<dbReference type="Proteomes" id="UP001066276">
    <property type="component" value="Chromosome 2_2"/>
</dbReference>